<evidence type="ECO:0000259" key="1">
    <source>
        <dbReference type="PROSITE" id="PS50878"/>
    </source>
</evidence>
<accession>A0A3B3TCC0</accession>
<feature type="domain" description="Reverse transcriptase" evidence="1">
    <location>
        <begin position="1"/>
        <end position="178"/>
    </location>
</feature>
<dbReference type="InterPro" id="IPR043502">
    <property type="entry name" value="DNA/RNA_pol_sf"/>
</dbReference>
<dbReference type="PANTHER" id="PTHR33332">
    <property type="entry name" value="REVERSE TRANSCRIPTASE DOMAIN-CONTAINING PROTEIN"/>
    <property type="match status" value="1"/>
</dbReference>
<evidence type="ECO:0000313" key="2">
    <source>
        <dbReference type="Ensembl" id="ENSPKIP00000039956.1"/>
    </source>
</evidence>
<reference evidence="2" key="2">
    <citation type="submission" date="2025-09" db="UniProtKB">
        <authorList>
            <consortium name="Ensembl"/>
        </authorList>
    </citation>
    <scope>IDENTIFICATION</scope>
</reference>
<keyword evidence="3" id="KW-1185">Reference proteome</keyword>
<proteinExistence type="predicted"/>
<dbReference type="Ensembl" id="ENSPKIT00000020971.1">
    <property type="protein sequence ID" value="ENSPKIP00000039956.1"/>
    <property type="gene ID" value="ENSPKIG00000017113.1"/>
</dbReference>
<name>A0A3B3TCC0_9TELE</name>
<reference evidence="2" key="1">
    <citation type="submission" date="2025-08" db="UniProtKB">
        <authorList>
            <consortium name="Ensembl"/>
        </authorList>
    </citation>
    <scope>IDENTIFICATION</scope>
</reference>
<dbReference type="GeneTree" id="ENSGT01150000286909"/>
<dbReference type="Pfam" id="PF00078">
    <property type="entry name" value="RVT_1"/>
    <property type="match status" value="1"/>
</dbReference>
<dbReference type="InterPro" id="IPR000477">
    <property type="entry name" value="RT_dom"/>
</dbReference>
<dbReference type="AlphaFoldDB" id="A0A3B3TCC0"/>
<sequence>MTADTGSPSLLILLDLTASFDTIDHNILLHRLQYSIGLSGNVHNWFTSYLTGRTEHVTLGSAKSHTHNVTCGVPQGSVLGPILFTIYMLPLGNIISRHGLSFHCYADDIQLYLRTTPITSTAPLSASTLTNCLEDIEVWMRLNFLKLNSSKTEAILVGTPHHLRSCTITSITFSGQNIPLSTSVTNLGVKMDPQLTFDTHIKHLCKSTFYHLKNIAKLRPTLSLADAEKLVHAFVSSRLDYCNALLIGIPGKNIQRLQYIQNSAARILMRVRKHDHITPILKTLHWLPVPLRIEYKVSLLTHQCIYG</sequence>
<organism evidence="2 3">
    <name type="scientific">Paramormyrops kingsleyae</name>
    <dbReference type="NCBI Taxonomy" id="1676925"/>
    <lineage>
        <taxon>Eukaryota</taxon>
        <taxon>Metazoa</taxon>
        <taxon>Chordata</taxon>
        <taxon>Craniata</taxon>
        <taxon>Vertebrata</taxon>
        <taxon>Euteleostomi</taxon>
        <taxon>Actinopterygii</taxon>
        <taxon>Neopterygii</taxon>
        <taxon>Teleostei</taxon>
        <taxon>Osteoglossocephala</taxon>
        <taxon>Osteoglossomorpha</taxon>
        <taxon>Osteoglossiformes</taxon>
        <taxon>Mormyridae</taxon>
        <taxon>Paramormyrops</taxon>
    </lineage>
</organism>
<dbReference type="Proteomes" id="UP000261540">
    <property type="component" value="Unplaced"/>
</dbReference>
<evidence type="ECO:0000313" key="3">
    <source>
        <dbReference type="Proteomes" id="UP000261540"/>
    </source>
</evidence>
<dbReference type="PROSITE" id="PS50878">
    <property type="entry name" value="RT_POL"/>
    <property type="match status" value="1"/>
</dbReference>
<dbReference type="SUPFAM" id="SSF56672">
    <property type="entry name" value="DNA/RNA polymerases"/>
    <property type="match status" value="1"/>
</dbReference>
<protein>
    <recommendedName>
        <fullName evidence="1">Reverse transcriptase domain-containing protein</fullName>
    </recommendedName>
</protein>